<dbReference type="SUPFAM" id="SSF53335">
    <property type="entry name" value="S-adenosyl-L-methionine-dependent methyltransferases"/>
    <property type="match status" value="1"/>
</dbReference>
<accession>A0A0D0ECJ8</accession>
<organism evidence="1 2">
    <name type="scientific">Paxillus rubicundulus Ve08.2h10</name>
    <dbReference type="NCBI Taxonomy" id="930991"/>
    <lineage>
        <taxon>Eukaryota</taxon>
        <taxon>Fungi</taxon>
        <taxon>Dikarya</taxon>
        <taxon>Basidiomycota</taxon>
        <taxon>Agaricomycotina</taxon>
        <taxon>Agaricomycetes</taxon>
        <taxon>Agaricomycetidae</taxon>
        <taxon>Boletales</taxon>
        <taxon>Paxilineae</taxon>
        <taxon>Paxillaceae</taxon>
        <taxon>Paxillus</taxon>
    </lineage>
</organism>
<dbReference type="Proteomes" id="UP000054538">
    <property type="component" value="Unassembled WGS sequence"/>
</dbReference>
<name>A0A0D0ECJ8_9AGAM</name>
<dbReference type="PANTHER" id="PTHR45036:SF1">
    <property type="entry name" value="METHYLTRANSFERASE LIKE 7A"/>
    <property type="match status" value="1"/>
</dbReference>
<dbReference type="Gene3D" id="3.40.50.150">
    <property type="entry name" value="Vaccinia Virus protein VP39"/>
    <property type="match status" value="1"/>
</dbReference>
<dbReference type="AlphaFoldDB" id="A0A0D0ECJ8"/>
<evidence type="ECO:0000313" key="2">
    <source>
        <dbReference type="Proteomes" id="UP000054538"/>
    </source>
</evidence>
<dbReference type="CDD" id="cd02440">
    <property type="entry name" value="AdoMet_MTases"/>
    <property type="match status" value="1"/>
</dbReference>
<evidence type="ECO:0000313" key="1">
    <source>
        <dbReference type="EMBL" id="KIK99495.1"/>
    </source>
</evidence>
<reference evidence="1 2" key="1">
    <citation type="submission" date="2014-04" db="EMBL/GenBank/DDBJ databases">
        <authorList>
            <consortium name="DOE Joint Genome Institute"/>
            <person name="Kuo A."/>
            <person name="Kohler A."/>
            <person name="Jargeat P."/>
            <person name="Nagy L.G."/>
            <person name="Floudas D."/>
            <person name="Copeland A."/>
            <person name="Barry K.W."/>
            <person name="Cichocki N."/>
            <person name="Veneault-Fourrey C."/>
            <person name="LaButti K."/>
            <person name="Lindquist E.A."/>
            <person name="Lipzen A."/>
            <person name="Lundell T."/>
            <person name="Morin E."/>
            <person name="Murat C."/>
            <person name="Sun H."/>
            <person name="Tunlid A."/>
            <person name="Henrissat B."/>
            <person name="Grigoriev I.V."/>
            <person name="Hibbett D.S."/>
            <person name="Martin F."/>
            <person name="Nordberg H.P."/>
            <person name="Cantor M.N."/>
            <person name="Hua S.X."/>
        </authorList>
    </citation>
    <scope>NUCLEOTIDE SEQUENCE [LARGE SCALE GENOMIC DNA]</scope>
    <source>
        <strain evidence="1 2">Ve08.2h10</strain>
    </source>
</reference>
<dbReference type="PANTHER" id="PTHR45036">
    <property type="entry name" value="METHYLTRANSFERASE LIKE 7B"/>
    <property type="match status" value="1"/>
</dbReference>
<dbReference type="EMBL" id="KN824857">
    <property type="protein sequence ID" value="KIK99495.1"/>
    <property type="molecule type" value="Genomic_DNA"/>
</dbReference>
<dbReference type="STRING" id="930991.A0A0D0ECJ8"/>
<dbReference type="InterPro" id="IPR029063">
    <property type="entry name" value="SAM-dependent_MTases_sf"/>
</dbReference>
<protein>
    <recommendedName>
        <fullName evidence="3">S-adenosyl-L-methionine-dependent methyltransferase</fullName>
    </recommendedName>
</protein>
<evidence type="ECO:0008006" key="3">
    <source>
        <dbReference type="Google" id="ProtNLM"/>
    </source>
</evidence>
<sequence length="259" mass="28545">MTVLKRYSLLGDLCMAFKIAFWPTFKQIWANPSLLSHPTAISRIFMSYVWSVFGAGIDERGGQIKRGLVTEHARGVVLDVGAGCGHTAKYLDKTRVTKYVALEPNVNMHHELRCAADAAGFSEASGSFVLLSCGAEDTTSILTSLGGYQPVDTIISILVLCSVPDPQDTIKSLATDVLKPGGQVLFCEHVQSPHPDVAWWQTFWSPLWGVAFDGCKLDRPTHLWVQEVGGWEEAEVWGLDDEDEEQLFVHRLGRLVKAG</sequence>
<reference evidence="2" key="2">
    <citation type="submission" date="2015-01" db="EMBL/GenBank/DDBJ databases">
        <title>Evolutionary Origins and Diversification of the Mycorrhizal Mutualists.</title>
        <authorList>
            <consortium name="DOE Joint Genome Institute"/>
            <consortium name="Mycorrhizal Genomics Consortium"/>
            <person name="Kohler A."/>
            <person name="Kuo A."/>
            <person name="Nagy L.G."/>
            <person name="Floudas D."/>
            <person name="Copeland A."/>
            <person name="Barry K.W."/>
            <person name="Cichocki N."/>
            <person name="Veneault-Fourrey C."/>
            <person name="LaButti K."/>
            <person name="Lindquist E.A."/>
            <person name="Lipzen A."/>
            <person name="Lundell T."/>
            <person name="Morin E."/>
            <person name="Murat C."/>
            <person name="Riley R."/>
            <person name="Ohm R."/>
            <person name="Sun H."/>
            <person name="Tunlid A."/>
            <person name="Henrissat B."/>
            <person name="Grigoriev I.V."/>
            <person name="Hibbett D.S."/>
            <person name="Martin F."/>
        </authorList>
    </citation>
    <scope>NUCLEOTIDE SEQUENCE [LARGE SCALE GENOMIC DNA]</scope>
    <source>
        <strain evidence="2">Ve08.2h10</strain>
    </source>
</reference>
<dbReference type="HOGENOM" id="CLU_037990_6_2_1"/>
<dbReference type="Pfam" id="PF13489">
    <property type="entry name" value="Methyltransf_23"/>
    <property type="match status" value="1"/>
</dbReference>
<dbReference type="OrthoDB" id="540004at2759"/>
<dbReference type="InParanoid" id="A0A0D0ECJ8"/>
<proteinExistence type="predicted"/>
<dbReference type="InterPro" id="IPR052356">
    <property type="entry name" value="Thiol_S-MT"/>
</dbReference>
<keyword evidence="2" id="KW-1185">Reference proteome</keyword>
<gene>
    <name evidence="1" type="ORF">PAXRUDRAFT_822654</name>
</gene>